<evidence type="ECO:0000256" key="1">
    <source>
        <dbReference type="SAM" id="SignalP"/>
    </source>
</evidence>
<feature type="chain" id="PRO_5043573777" description="CCHC-type domain-containing protein" evidence="1">
    <location>
        <begin position="30"/>
        <end position="221"/>
    </location>
</feature>
<reference evidence="3 4" key="1">
    <citation type="submission" date="2021-06" db="EMBL/GenBank/DDBJ databases">
        <title>Caerostris extrusa draft genome.</title>
        <authorList>
            <person name="Kono N."/>
            <person name="Arakawa K."/>
        </authorList>
    </citation>
    <scope>NUCLEOTIDE SEQUENCE [LARGE SCALE GENOMIC DNA]</scope>
</reference>
<dbReference type="GO" id="GO:0003676">
    <property type="term" value="F:nucleic acid binding"/>
    <property type="evidence" value="ECO:0007669"/>
    <property type="project" value="InterPro"/>
</dbReference>
<dbReference type="Gene3D" id="4.10.60.10">
    <property type="entry name" value="Zinc finger, CCHC-type"/>
    <property type="match status" value="1"/>
</dbReference>
<feature type="domain" description="CCHC-type" evidence="2">
    <location>
        <begin position="103"/>
        <end position="119"/>
    </location>
</feature>
<accession>A0AAV4XCW2</accession>
<keyword evidence="4" id="KW-1185">Reference proteome</keyword>
<organism evidence="3 4">
    <name type="scientific">Caerostris extrusa</name>
    <name type="common">Bark spider</name>
    <name type="synonym">Caerostris bankana</name>
    <dbReference type="NCBI Taxonomy" id="172846"/>
    <lineage>
        <taxon>Eukaryota</taxon>
        <taxon>Metazoa</taxon>
        <taxon>Ecdysozoa</taxon>
        <taxon>Arthropoda</taxon>
        <taxon>Chelicerata</taxon>
        <taxon>Arachnida</taxon>
        <taxon>Araneae</taxon>
        <taxon>Araneomorphae</taxon>
        <taxon>Entelegynae</taxon>
        <taxon>Araneoidea</taxon>
        <taxon>Araneidae</taxon>
        <taxon>Caerostris</taxon>
    </lineage>
</organism>
<feature type="domain" description="CCHC-type" evidence="2">
    <location>
        <begin position="122"/>
        <end position="137"/>
    </location>
</feature>
<dbReference type="GO" id="GO:0008270">
    <property type="term" value="F:zinc ion binding"/>
    <property type="evidence" value="ECO:0007669"/>
    <property type="project" value="InterPro"/>
</dbReference>
<proteinExistence type="predicted"/>
<dbReference type="EMBL" id="BPLR01000153">
    <property type="protein sequence ID" value="GIY92533.1"/>
    <property type="molecule type" value="Genomic_DNA"/>
</dbReference>
<feature type="domain" description="CCHC-type" evidence="2">
    <location>
        <begin position="145"/>
        <end position="163"/>
    </location>
</feature>
<feature type="signal peptide" evidence="1">
    <location>
        <begin position="1"/>
        <end position="29"/>
    </location>
</feature>
<comment type="caution">
    <text evidence="3">The sequence shown here is derived from an EMBL/GenBank/DDBJ whole genome shotgun (WGS) entry which is preliminary data.</text>
</comment>
<dbReference type="AlphaFoldDB" id="A0AAV4XCW2"/>
<protein>
    <recommendedName>
        <fullName evidence="2">CCHC-type domain-containing protein</fullName>
    </recommendedName>
</protein>
<dbReference type="InterPro" id="IPR001878">
    <property type="entry name" value="Znf_CCHC"/>
</dbReference>
<dbReference type="Proteomes" id="UP001054945">
    <property type="component" value="Unassembled WGS sequence"/>
</dbReference>
<evidence type="ECO:0000313" key="4">
    <source>
        <dbReference type="Proteomes" id="UP001054945"/>
    </source>
</evidence>
<evidence type="ECO:0000313" key="3">
    <source>
        <dbReference type="EMBL" id="GIY92533.1"/>
    </source>
</evidence>
<keyword evidence="1" id="KW-0732">Signal</keyword>
<evidence type="ECO:0000259" key="2">
    <source>
        <dbReference type="SMART" id="SM00343"/>
    </source>
</evidence>
<gene>
    <name evidence="3" type="primary">AVEN_62437_1</name>
    <name evidence="3" type="ORF">CEXT_494921</name>
</gene>
<name>A0AAV4XCW2_CAEEX</name>
<sequence>MGAILRAAFAILYLCAFGGLSFLQPRVYGDAYGKVEGSTSISLAAYVILGVAQSTSPTVRLCRARGVYAMPNSTKSEGFNRYKSIRRRNFGVEMYNGKPDPTQCFHCNFFYHSSANCHTTPRCFKCGSDHLTKNCHIKEKVENPRCINCNEVGHIAAWKGCSKQQQVKNITNENTTRTKSTRNIPKWKRSCKLLLEYCVCVPSAISRFTTPVFAEMRMGKL</sequence>
<dbReference type="SMART" id="SM00343">
    <property type="entry name" value="ZnF_C2HC"/>
    <property type="match status" value="3"/>
</dbReference>